<gene>
    <name evidence="3" type="ORF">HGA13_25125</name>
</gene>
<dbReference type="Pfam" id="PF11887">
    <property type="entry name" value="Mce4_CUP1"/>
    <property type="match status" value="1"/>
</dbReference>
<dbReference type="GO" id="GO:0005576">
    <property type="term" value="C:extracellular region"/>
    <property type="evidence" value="ECO:0007669"/>
    <property type="project" value="TreeGrafter"/>
</dbReference>
<dbReference type="AlphaFoldDB" id="A0A846XRU0"/>
<evidence type="ECO:0000259" key="2">
    <source>
        <dbReference type="Pfam" id="PF11887"/>
    </source>
</evidence>
<organism evidence="3 4">
    <name type="scientific">Nocardia speluncae</name>
    <dbReference type="NCBI Taxonomy" id="419477"/>
    <lineage>
        <taxon>Bacteria</taxon>
        <taxon>Bacillati</taxon>
        <taxon>Actinomycetota</taxon>
        <taxon>Actinomycetes</taxon>
        <taxon>Mycobacteriales</taxon>
        <taxon>Nocardiaceae</taxon>
        <taxon>Nocardia</taxon>
    </lineage>
</organism>
<dbReference type="NCBIfam" id="TIGR00996">
    <property type="entry name" value="Mtu_fam_mce"/>
    <property type="match status" value="1"/>
</dbReference>
<dbReference type="InterPro" id="IPR003399">
    <property type="entry name" value="Mce/MlaD"/>
</dbReference>
<name>A0A846XRU0_9NOCA</name>
<dbReference type="PANTHER" id="PTHR33371">
    <property type="entry name" value="INTERMEMBRANE PHOSPHOLIPID TRANSPORT SYSTEM BINDING PROTEIN MLAD-RELATED"/>
    <property type="match status" value="1"/>
</dbReference>
<dbReference type="Pfam" id="PF02470">
    <property type="entry name" value="MlaD"/>
    <property type="match status" value="1"/>
</dbReference>
<dbReference type="Proteomes" id="UP000565715">
    <property type="component" value="Unassembled WGS sequence"/>
</dbReference>
<dbReference type="RefSeq" id="WP_068044769.1">
    <property type="nucleotide sequence ID" value="NZ_JAAXOO010000006.1"/>
</dbReference>
<dbReference type="EMBL" id="JAAXOO010000006">
    <property type="protein sequence ID" value="NKY36324.1"/>
    <property type="molecule type" value="Genomic_DNA"/>
</dbReference>
<dbReference type="InterPro" id="IPR024516">
    <property type="entry name" value="Mce_C"/>
</dbReference>
<dbReference type="SUPFAM" id="SSF58104">
    <property type="entry name" value="Methyl-accepting chemotaxis protein (MCP) signaling domain"/>
    <property type="match status" value="1"/>
</dbReference>
<comment type="caution">
    <text evidence="3">The sequence shown here is derived from an EMBL/GenBank/DDBJ whole genome shotgun (WGS) entry which is preliminary data.</text>
</comment>
<dbReference type="InterPro" id="IPR005693">
    <property type="entry name" value="Mce"/>
</dbReference>
<reference evidence="3 4" key="1">
    <citation type="submission" date="2020-04" db="EMBL/GenBank/DDBJ databases">
        <title>MicrobeNet Type strains.</title>
        <authorList>
            <person name="Nicholson A.C."/>
        </authorList>
    </citation>
    <scope>NUCLEOTIDE SEQUENCE [LARGE SCALE GENOMIC DNA]</scope>
    <source>
        <strain evidence="3 4">DSM 45078</strain>
    </source>
</reference>
<protein>
    <submittedName>
        <fullName evidence="3">MCE family protein</fullName>
    </submittedName>
</protein>
<feature type="domain" description="Mce/MlaD" evidence="1">
    <location>
        <begin position="41"/>
        <end position="112"/>
    </location>
</feature>
<sequence>MNPLNIDLVKKSAKALVIGASALALGSCSMVNSLVGGDMLITADFENIAGMYEGNPITVLGLEVGKVDKIIPHGDLVEVHMSIDGDVEIPKSAKAVVISPSIVTNRHIEFTPRYVEGETLEDGDHLPLEKTDVPVELDTMLKTIDQFADALKPQEGQEGVGPLSGRVLYPMLNGQGGKMRDTLNALSGALKVGVDNKGAIANIITKLNELTTMLAENDQAVRDFSNQATQMTTMLAEQAPGLQATLQQLYDFLNNTSSIFGQHQDQLVDTLTRMNTVIDQLRQNSHGVTEVVDVAPMLLQNIHRSMNYEQGYVRLHALIGTNLAGGEIVSLFCERIQMRSDGCRTGRPEDFGPDFGLTAALLGLTK</sequence>
<dbReference type="InterPro" id="IPR052336">
    <property type="entry name" value="MlaD_Phospholipid_Transporter"/>
</dbReference>
<feature type="domain" description="Mammalian cell entry C-terminal" evidence="2">
    <location>
        <begin position="117"/>
        <end position="292"/>
    </location>
</feature>
<dbReference type="PANTHER" id="PTHR33371:SF4">
    <property type="entry name" value="INTERMEMBRANE PHOSPHOLIPID TRANSPORT SYSTEM BINDING PROTEIN MLAD"/>
    <property type="match status" value="1"/>
</dbReference>
<accession>A0A846XRU0</accession>
<proteinExistence type="predicted"/>
<keyword evidence="4" id="KW-1185">Reference proteome</keyword>
<evidence type="ECO:0000313" key="4">
    <source>
        <dbReference type="Proteomes" id="UP000565715"/>
    </source>
</evidence>
<evidence type="ECO:0000259" key="1">
    <source>
        <dbReference type="Pfam" id="PF02470"/>
    </source>
</evidence>
<evidence type="ECO:0000313" key="3">
    <source>
        <dbReference type="EMBL" id="NKY36324.1"/>
    </source>
</evidence>